<comment type="caution">
    <text evidence="2">The sequence shown here is derived from an EMBL/GenBank/DDBJ whole genome shotgun (WGS) entry which is preliminary data.</text>
</comment>
<feature type="compositionally biased region" description="Basic and acidic residues" evidence="1">
    <location>
        <begin position="116"/>
        <end position="154"/>
    </location>
</feature>
<sequence>MGVVFSCFASVFMYTGELLEHALLAIGEIGSILIRGLFAILVGLCDILAAISCCCTVPWSQRPDRTGFSADTLSADVGRGGVFASFCTSQGRVRRQEQKLAKKKEQDLKAGAAANEKLEREKAKQQTKMQAKEKKLADKAEKTKEAAPPSKTEK</sequence>
<dbReference type="RefSeq" id="XP_013243831.1">
    <property type="nucleotide sequence ID" value="XM_013388377.1"/>
</dbReference>
<dbReference type="Proteomes" id="UP000027361">
    <property type="component" value="Unassembled WGS sequence"/>
</dbReference>
<protein>
    <submittedName>
        <fullName evidence="2">Uncharacterized protein</fullName>
    </submittedName>
</protein>
<name>A0A066W084_TILAU</name>
<dbReference type="AlphaFoldDB" id="A0A066W084"/>
<dbReference type="EMBL" id="JMSN01000030">
    <property type="protein sequence ID" value="KDN47342.1"/>
    <property type="molecule type" value="Genomic_DNA"/>
</dbReference>
<proteinExistence type="predicted"/>
<evidence type="ECO:0000256" key="1">
    <source>
        <dbReference type="SAM" id="MobiDB-lite"/>
    </source>
</evidence>
<dbReference type="GeneID" id="25264274"/>
<reference evidence="2 3" key="1">
    <citation type="submission" date="2014-05" db="EMBL/GenBank/DDBJ databases">
        <title>Draft genome sequence of a rare smut relative, Tilletiaria anomala UBC 951.</title>
        <authorList>
            <consortium name="DOE Joint Genome Institute"/>
            <person name="Toome M."/>
            <person name="Kuo A."/>
            <person name="Henrissat B."/>
            <person name="Lipzen A."/>
            <person name="Tritt A."/>
            <person name="Yoshinaga Y."/>
            <person name="Zane M."/>
            <person name="Barry K."/>
            <person name="Grigoriev I.V."/>
            <person name="Spatafora J.W."/>
            <person name="Aimea M.C."/>
        </authorList>
    </citation>
    <scope>NUCLEOTIDE SEQUENCE [LARGE SCALE GENOMIC DNA]</scope>
    <source>
        <strain evidence="2 3">UBC 951</strain>
    </source>
</reference>
<dbReference type="InParanoid" id="A0A066W084"/>
<organism evidence="2 3">
    <name type="scientific">Tilletiaria anomala (strain ATCC 24038 / CBS 436.72 / UBC 951)</name>
    <dbReference type="NCBI Taxonomy" id="1037660"/>
    <lineage>
        <taxon>Eukaryota</taxon>
        <taxon>Fungi</taxon>
        <taxon>Dikarya</taxon>
        <taxon>Basidiomycota</taxon>
        <taxon>Ustilaginomycotina</taxon>
        <taxon>Exobasidiomycetes</taxon>
        <taxon>Georgefischeriales</taxon>
        <taxon>Tilletiariaceae</taxon>
        <taxon>Tilletiaria</taxon>
    </lineage>
</organism>
<feature type="region of interest" description="Disordered" evidence="1">
    <location>
        <begin position="98"/>
        <end position="154"/>
    </location>
</feature>
<evidence type="ECO:0000313" key="2">
    <source>
        <dbReference type="EMBL" id="KDN47342.1"/>
    </source>
</evidence>
<evidence type="ECO:0000313" key="3">
    <source>
        <dbReference type="Proteomes" id="UP000027361"/>
    </source>
</evidence>
<dbReference type="HOGENOM" id="CLU_142426_0_0_1"/>
<feature type="compositionally biased region" description="Basic and acidic residues" evidence="1">
    <location>
        <begin position="98"/>
        <end position="108"/>
    </location>
</feature>
<accession>A0A066W084</accession>
<dbReference type="OrthoDB" id="3362884at2759"/>
<dbReference type="OMA" id="CCYRVPW"/>
<keyword evidence="3" id="KW-1185">Reference proteome</keyword>
<gene>
    <name evidence="2" type="ORF">K437DRAFT_255884</name>
</gene>